<protein>
    <recommendedName>
        <fullName evidence="2">DUF4395 domain-containing protein</fullName>
    </recommendedName>
</protein>
<keyword evidence="1" id="KW-1133">Transmembrane helix</keyword>
<feature type="transmembrane region" description="Helical" evidence="1">
    <location>
        <begin position="12"/>
        <end position="43"/>
    </location>
</feature>
<evidence type="ECO:0000256" key="1">
    <source>
        <dbReference type="SAM" id="Phobius"/>
    </source>
</evidence>
<keyword evidence="1" id="KW-0812">Transmembrane</keyword>
<reference evidence="4 5" key="1">
    <citation type="submission" date="2017-01" db="EMBL/GenBank/DDBJ databases">
        <authorList>
            <person name="Mah S.A."/>
            <person name="Swanson W.J."/>
            <person name="Moy G.W."/>
            <person name="Vacquier V.D."/>
        </authorList>
    </citation>
    <scope>NUCLEOTIDE SEQUENCE [LARGE SCALE GENOMIC DNA]</scope>
    <source>
        <strain evidence="4 5">NIO-1016</strain>
    </source>
</reference>
<feature type="domain" description="DUF4395" evidence="2">
    <location>
        <begin position="3"/>
        <end position="126"/>
    </location>
</feature>
<keyword evidence="1" id="KW-0472">Membrane</keyword>
<keyword evidence="6" id="KW-1185">Reference proteome</keyword>
<dbReference type="Proteomes" id="UP000215545">
    <property type="component" value="Unassembled WGS sequence"/>
</dbReference>
<accession>A0A1N6Z3C9</accession>
<evidence type="ECO:0000313" key="3">
    <source>
        <dbReference type="EMBL" id="OXS76576.1"/>
    </source>
</evidence>
<dbReference type="AlphaFoldDB" id="A0A1N6Z3C9"/>
<gene>
    <name evidence="3" type="ORF">B1B05_12940</name>
    <name evidence="4" type="ORF">SAMN05443094_10681</name>
</gene>
<dbReference type="InterPro" id="IPR025508">
    <property type="entry name" value="DUF4395"/>
</dbReference>
<evidence type="ECO:0000259" key="2">
    <source>
        <dbReference type="Pfam" id="PF14340"/>
    </source>
</evidence>
<dbReference type="EMBL" id="FTLX01000006">
    <property type="protein sequence ID" value="SIR21305.1"/>
    <property type="molecule type" value="Genomic_DNA"/>
</dbReference>
<reference evidence="3" key="3">
    <citation type="submission" date="2017-03" db="EMBL/GenBank/DDBJ databases">
        <authorList>
            <person name="Dastager S.G."/>
            <person name="Neurgaonkar P.S."/>
            <person name="Dharne M.S."/>
        </authorList>
    </citation>
    <scope>NUCLEOTIDE SEQUENCE</scope>
    <source>
        <strain evidence="3">DSM 25145</strain>
    </source>
</reference>
<evidence type="ECO:0000313" key="4">
    <source>
        <dbReference type="EMBL" id="SIR21305.1"/>
    </source>
</evidence>
<dbReference type="Pfam" id="PF14340">
    <property type="entry name" value="DUF4395"/>
    <property type="match status" value="1"/>
</dbReference>
<proteinExistence type="predicted"/>
<sequence length="136" mass="15318">MGIPKPLVQINQFFMVFSVLAGLLIHPALLLLPFLIGVITLITKKNPIILGSRRFLKKPASQYIQEDKDQQIFNQWIATICLALALLSFSAGWTAAGYAFGILVIAAASVALMGFCIGCFIRYQYMMWRHRRQKRA</sequence>
<reference evidence="6" key="2">
    <citation type="submission" date="2017-03" db="EMBL/GenBank/DDBJ databases">
        <title>Bacillus sp. V-88(T) DSM27956, whole genome shotgun sequencing project.</title>
        <authorList>
            <person name="Dastager S.G."/>
            <person name="Neurgaonkar P.S."/>
            <person name="Dharne M.S."/>
        </authorList>
    </citation>
    <scope>NUCLEOTIDE SEQUENCE [LARGE SCALE GENOMIC DNA]</scope>
    <source>
        <strain evidence="6">DSM 25145</strain>
    </source>
</reference>
<name>A0A1N6Z3C9_9BACI</name>
<dbReference type="RefSeq" id="WP_045851196.1">
    <property type="nucleotide sequence ID" value="NZ_FTLX01000006.1"/>
</dbReference>
<dbReference type="Proteomes" id="UP000186385">
    <property type="component" value="Unassembled WGS sequence"/>
</dbReference>
<evidence type="ECO:0000313" key="5">
    <source>
        <dbReference type="Proteomes" id="UP000186385"/>
    </source>
</evidence>
<feature type="transmembrane region" description="Helical" evidence="1">
    <location>
        <begin position="102"/>
        <end position="125"/>
    </location>
</feature>
<organism evidence="4 5">
    <name type="scientific">Domibacillus enclensis</name>
    <dbReference type="NCBI Taxonomy" id="1017273"/>
    <lineage>
        <taxon>Bacteria</taxon>
        <taxon>Bacillati</taxon>
        <taxon>Bacillota</taxon>
        <taxon>Bacilli</taxon>
        <taxon>Bacillales</taxon>
        <taxon>Bacillaceae</taxon>
        <taxon>Domibacillus</taxon>
    </lineage>
</organism>
<evidence type="ECO:0000313" key="6">
    <source>
        <dbReference type="Proteomes" id="UP000215545"/>
    </source>
</evidence>
<feature type="transmembrane region" description="Helical" evidence="1">
    <location>
        <begin position="76"/>
        <end position="96"/>
    </location>
</feature>
<dbReference type="OrthoDB" id="2376580at2"/>
<dbReference type="STRING" id="1017273.SAMN05443094_10681"/>
<dbReference type="InterPro" id="IPR016942">
    <property type="entry name" value="UCP030042"/>
</dbReference>
<dbReference type="EMBL" id="MWSK01000006">
    <property type="protein sequence ID" value="OXS76576.1"/>
    <property type="molecule type" value="Genomic_DNA"/>
</dbReference>
<dbReference type="PIRSF" id="PIRSF030042">
    <property type="entry name" value="UCP030042"/>
    <property type="match status" value="1"/>
</dbReference>